<feature type="transmembrane region" description="Helical" evidence="9">
    <location>
        <begin position="396"/>
        <end position="420"/>
    </location>
</feature>
<accession>A0A6V7RF62</accession>
<comment type="caution">
    <text evidence="10">The sequence shown here is derived from an EMBL/GenBank/DDBJ whole genome shotgun (WGS) entry which is preliminary data.</text>
</comment>
<protein>
    <recommendedName>
        <fullName evidence="3">Sodium-dependent dicarboxylate transporter SdcS</fullName>
    </recommendedName>
    <alternativeName>
        <fullName evidence="8">Na(+)/dicarboxylate symporter</fullName>
    </alternativeName>
</protein>
<evidence type="ECO:0000256" key="4">
    <source>
        <dbReference type="ARBA" id="ARBA00022692"/>
    </source>
</evidence>
<dbReference type="PANTHER" id="PTHR10283">
    <property type="entry name" value="SOLUTE CARRIER FAMILY 13 MEMBER"/>
    <property type="match status" value="1"/>
</dbReference>
<evidence type="ECO:0000256" key="7">
    <source>
        <dbReference type="ARBA" id="ARBA00023136"/>
    </source>
</evidence>
<dbReference type="GO" id="GO:0008514">
    <property type="term" value="F:organic anion transmembrane transporter activity"/>
    <property type="evidence" value="ECO:0007669"/>
    <property type="project" value="UniProtKB-ARBA"/>
</dbReference>
<dbReference type="Pfam" id="PF00939">
    <property type="entry name" value="Na_sulph_symp"/>
    <property type="match status" value="1"/>
</dbReference>
<comment type="similarity">
    <text evidence="2">Belongs to the SLC13A/DASS transporter (TC 2.A.47) family. NADC subfamily.</text>
</comment>
<keyword evidence="5" id="KW-0813">Transport</keyword>
<evidence type="ECO:0000256" key="5">
    <source>
        <dbReference type="ARBA" id="ARBA00022847"/>
    </source>
</evidence>
<gene>
    <name evidence="10" type="primary">sdcS_1</name>
    <name evidence="10" type="ORF">JEOPIN946_01283</name>
</gene>
<feature type="transmembrane region" description="Helical" evidence="9">
    <location>
        <begin position="212"/>
        <end position="231"/>
    </location>
</feature>
<dbReference type="PANTHER" id="PTHR10283:SF82">
    <property type="entry name" value="SOLUTE CARRIER FAMILY 13 MEMBER 2"/>
    <property type="match status" value="1"/>
</dbReference>
<organism evidence="10 11">
    <name type="scientific">Phocicoccus pinnipedialis</name>
    <dbReference type="NCBI Taxonomy" id="110845"/>
    <lineage>
        <taxon>Bacteria</taxon>
        <taxon>Bacillati</taxon>
        <taxon>Bacillota</taxon>
        <taxon>Bacilli</taxon>
        <taxon>Bacillales</taxon>
        <taxon>Salinicoccaceae</taxon>
        <taxon>Phocicoccus</taxon>
    </lineage>
</organism>
<keyword evidence="4 9" id="KW-0812">Transmembrane</keyword>
<evidence type="ECO:0000313" key="10">
    <source>
        <dbReference type="EMBL" id="CAD2076550.1"/>
    </source>
</evidence>
<feature type="transmembrane region" description="Helical" evidence="9">
    <location>
        <begin position="20"/>
        <end position="38"/>
    </location>
</feature>
<evidence type="ECO:0000313" key="11">
    <source>
        <dbReference type="Proteomes" id="UP000588186"/>
    </source>
</evidence>
<dbReference type="GO" id="GO:0015293">
    <property type="term" value="F:symporter activity"/>
    <property type="evidence" value="ECO:0007669"/>
    <property type="project" value="UniProtKB-KW"/>
</dbReference>
<dbReference type="AlphaFoldDB" id="A0A6V7RF62"/>
<keyword evidence="6 9" id="KW-1133">Transmembrane helix</keyword>
<comment type="subcellular location">
    <subcellularLocation>
        <location evidence="1">Membrane</location>
        <topology evidence="1">Multi-pass membrane protein</topology>
    </subcellularLocation>
</comment>
<feature type="transmembrane region" description="Helical" evidence="9">
    <location>
        <begin position="357"/>
        <end position="375"/>
    </location>
</feature>
<evidence type="ECO:0000256" key="3">
    <source>
        <dbReference type="ARBA" id="ARBA00020150"/>
    </source>
</evidence>
<evidence type="ECO:0000256" key="8">
    <source>
        <dbReference type="ARBA" id="ARBA00031174"/>
    </source>
</evidence>
<name>A0A6V7RF62_9BACL</name>
<feature type="transmembrane region" description="Helical" evidence="9">
    <location>
        <begin position="50"/>
        <end position="70"/>
    </location>
</feature>
<dbReference type="GO" id="GO:0005886">
    <property type="term" value="C:plasma membrane"/>
    <property type="evidence" value="ECO:0007669"/>
    <property type="project" value="TreeGrafter"/>
</dbReference>
<dbReference type="GO" id="GO:1905039">
    <property type="term" value="P:carboxylic acid transmembrane transport"/>
    <property type="evidence" value="ECO:0007669"/>
    <property type="project" value="UniProtKB-ARBA"/>
</dbReference>
<feature type="transmembrane region" description="Helical" evidence="9">
    <location>
        <begin position="276"/>
        <end position="293"/>
    </location>
</feature>
<sequence length="432" mass="46598">MPLVLFPLGGVMDAGQTAANYGADIIFLFLGGFMLAIAMERWNLHTRVALNIINVIGTTTSRIILGFMLATAIMSMFVSNTAAVMIMIPIGLALILEAESLVGNDNNKVIRKFEKVLVLAIGYAGTIGGLGTLIGTPPLIILSGQMQEMFAFEINFAKWMMVGIPVVIILLILSWLYLTIFVFKSDLKELPGGKETIQNELKQLGKMTMEEITVLVVFFLAALLWIVRGFVSDIQLFSLVQDGTIAIFITVLLFILPARSKGGNILDWSVAKDVPWGVLLLFGGGLTIAKAITESSLDVWLSAQLVMVKGLPIILIVAIVSLFVLMLTEITSNTATATMILPLLGALAITLDVHPMILMAPAAMAANCAFMLPVGTPPNAIVFGTGKVAIKDMVSVGFWLNIIAWIVIVIVAIVLLPIVFNFDISPFPSTFK</sequence>
<feature type="transmembrane region" description="Helical" evidence="9">
    <location>
        <begin position="76"/>
        <end position="96"/>
    </location>
</feature>
<feature type="transmembrane region" description="Helical" evidence="9">
    <location>
        <begin position="334"/>
        <end position="351"/>
    </location>
</feature>
<keyword evidence="11" id="KW-1185">Reference proteome</keyword>
<evidence type="ECO:0000256" key="9">
    <source>
        <dbReference type="SAM" id="Phobius"/>
    </source>
</evidence>
<keyword evidence="7 9" id="KW-0472">Membrane</keyword>
<dbReference type="EMBL" id="CAJEWB010000010">
    <property type="protein sequence ID" value="CAD2076550.1"/>
    <property type="molecule type" value="Genomic_DNA"/>
</dbReference>
<evidence type="ECO:0000256" key="1">
    <source>
        <dbReference type="ARBA" id="ARBA00004141"/>
    </source>
</evidence>
<feature type="transmembrane region" description="Helical" evidence="9">
    <location>
        <begin position="237"/>
        <end position="256"/>
    </location>
</feature>
<proteinExistence type="inferred from homology"/>
<dbReference type="NCBIfam" id="TIGR00785">
    <property type="entry name" value="dass"/>
    <property type="match status" value="1"/>
</dbReference>
<feature type="transmembrane region" description="Helical" evidence="9">
    <location>
        <begin position="156"/>
        <end position="178"/>
    </location>
</feature>
<evidence type="ECO:0000256" key="2">
    <source>
        <dbReference type="ARBA" id="ARBA00006772"/>
    </source>
</evidence>
<feature type="transmembrane region" description="Helical" evidence="9">
    <location>
        <begin position="305"/>
        <end position="327"/>
    </location>
</feature>
<dbReference type="Proteomes" id="UP000588186">
    <property type="component" value="Unassembled WGS sequence"/>
</dbReference>
<reference evidence="10 11" key="1">
    <citation type="submission" date="2020-07" db="EMBL/GenBank/DDBJ databases">
        <authorList>
            <person name="Criscuolo A."/>
        </authorList>
    </citation>
    <scope>NUCLEOTIDE SEQUENCE [LARGE SCALE GENOMIC DNA]</scope>
    <source>
        <strain evidence="10">CIP107946</strain>
    </source>
</reference>
<dbReference type="InterPro" id="IPR001898">
    <property type="entry name" value="SLC13A/DASS"/>
</dbReference>
<evidence type="ECO:0000256" key="6">
    <source>
        <dbReference type="ARBA" id="ARBA00022989"/>
    </source>
</evidence>
<feature type="transmembrane region" description="Helical" evidence="9">
    <location>
        <begin position="116"/>
        <end position="136"/>
    </location>
</feature>
<keyword evidence="5" id="KW-0769">Symport</keyword>